<evidence type="ECO:0000313" key="2">
    <source>
        <dbReference type="EMBL" id="RZF59993.1"/>
    </source>
</evidence>
<feature type="domain" description="DUF5000" evidence="1">
    <location>
        <begin position="264"/>
        <end position="400"/>
    </location>
</feature>
<organism evidence="2 3">
    <name type="scientific">Sphingobacterium corticibacterium</name>
    <dbReference type="NCBI Taxonomy" id="2484746"/>
    <lineage>
        <taxon>Bacteria</taxon>
        <taxon>Pseudomonadati</taxon>
        <taxon>Bacteroidota</taxon>
        <taxon>Sphingobacteriia</taxon>
        <taxon>Sphingobacteriales</taxon>
        <taxon>Sphingobacteriaceae</taxon>
        <taxon>Sphingobacterium</taxon>
    </lineage>
</organism>
<dbReference type="SUPFAM" id="SSF49785">
    <property type="entry name" value="Galactose-binding domain-like"/>
    <property type="match status" value="1"/>
</dbReference>
<comment type="caution">
    <text evidence="2">The sequence shown here is derived from an EMBL/GenBank/DDBJ whole genome shotgun (WGS) entry which is preliminary data.</text>
</comment>
<dbReference type="Gene3D" id="2.60.120.260">
    <property type="entry name" value="Galactose-binding domain-like"/>
    <property type="match status" value="1"/>
</dbReference>
<dbReference type="EMBL" id="SGIT01000002">
    <property type="protein sequence ID" value="RZF59993.1"/>
    <property type="molecule type" value="Genomic_DNA"/>
</dbReference>
<dbReference type="CDD" id="cd00063">
    <property type="entry name" value="FN3"/>
    <property type="match status" value="1"/>
</dbReference>
<dbReference type="Proteomes" id="UP000292855">
    <property type="component" value="Unassembled WGS sequence"/>
</dbReference>
<dbReference type="Pfam" id="PF16391">
    <property type="entry name" value="DUF5000"/>
    <property type="match status" value="1"/>
</dbReference>
<dbReference type="InterPro" id="IPR032164">
    <property type="entry name" value="DUF5000"/>
</dbReference>
<dbReference type="RefSeq" id="WP_130141911.1">
    <property type="nucleotide sequence ID" value="NZ_SGIT01000002.1"/>
</dbReference>
<name>A0A4Q6XJL6_9SPHI</name>
<dbReference type="InterPro" id="IPR003961">
    <property type="entry name" value="FN3_dom"/>
</dbReference>
<sequence length="403" mass="45637">MKYLIYILLAFSLLITWVGCEKYADDYKKYLNEEEIIYPGLARDVRSKAGYLRAVLVWNPSPDPNIDHYMVYWNNNNNSQRVEATTHSPSDSIMASIPNLDEYVYSFSIVAYDSEGNVSVGQELNNIRVYGATYQAVLQNRAYRMSDPYETYEDGSLKLFFNAPDTLNTGTEIKYTNRDEEEKTVILLPGNNEITIPDFKFGTTLQYRSGYVPEPNAADTIYTLSWETFPTILHIVEADKSFFRPLYLPNDAGDAWGWVLPNLWNGNTTSDQGFHTDGIGMPISFSLDIGMESSISSVRLWQRYSGRYNGGNPKQFEVWGSNDPASDGSWDSWTKLGTFTNVKPSGLPGGQNSEIDDTTAAAGELYAFDEPTAPVRYLRFRVLEVWNGDYLHLSQLSVYKLGE</sequence>
<gene>
    <name evidence="2" type="ORF">EWE74_12770</name>
</gene>
<dbReference type="OrthoDB" id="1312186at2"/>
<dbReference type="Pfam" id="PF16389">
    <property type="entry name" value="DUF4998"/>
    <property type="match status" value="1"/>
</dbReference>
<dbReference type="PROSITE" id="PS51257">
    <property type="entry name" value="PROKAR_LIPOPROTEIN"/>
    <property type="match status" value="1"/>
</dbReference>
<protein>
    <recommendedName>
        <fullName evidence="1">DUF5000 domain-containing protein</fullName>
    </recommendedName>
</protein>
<accession>A0A4Q6XJL6</accession>
<dbReference type="Gene3D" id="2.60.40.10">
    <property type="entry name" value="Immunoglobulins"/>
    <property type="match status" value="1"/>
</dbReference>
<dbReference type="InterPro" id="IPR013783">
    <property type="entry name" value="Ig-like_fold"/>
</dbReference>
<evidence type="ECO:0000259" key="1">
    <source>
        <dbReference type="Pfam" id="PF16391"/>
    </source>
</evidence>
<keyword evidence="3" id="KW-1185">Reference proteome</keyword>
<dbReference type="AlphaFoldDB" id="A0A4Q6XJL6"/>
<dbReference type="InterPro" id="IPR008979">
    <property type="entry name" value="Galactose-bd-like_sf"/>
</dbReference>
<dbReference type="InterPro" id="IPR036116">
    <property type="entry name" value="FN3_sf"/>
</dbReference>
<dbReference type="SUPFAM" id="SSF49265">
    <property type="entry name" value="Fibronectin type III"/>
    <property type="match status" value="1"/>
</dbReference>
<proteinExistence type="predicted"/>
<evidence type="ECO:0000313" key="3">
    <source>
        <dbReference type="Proteomes" id="UP000292855"/>
    </source>
</evidence>
<reference evidence="2 3" key="1">
    <citation type="submission" date="2019-02" db="EMBL/GenBank/DDBJ databases">
        <authorList>
            <person name="Li Y."/>
        </authorList>
    </citation>
    <scope>NUCLEOTIDE SEQUENCE [LARGE SCALE GENOMIC DNA]</scope>
    <source>
        <strain evidence="2 3">30C10-4-7</strain>
    </source>
</reference>